<feature type="transmembrane region" description="Helical" evidence="1">
    <location>
        <begin position="21"/>
        <end position="42"/>
    </location>
</feature>
<feature type="transmembrane region" description="Helical" evidence="1">
    <location>
        <begin position="358"/>
        <end position="376"/>
    </location>
</feature>
<feature type="transmembrane region" description="Helical" evidence="1">
    <location>
        <begin position="167"/>
        <end position="189"/>
    </location>
</feature>
<accession>A0A6G8QA19</accession>
<gene>
    <name evidence="2" type="ORF">GBA63_12120</name>
</gene>
<dbReference type="PANTHER" id="PTHR36840">
    <property type="entry name" value="BLL5714 PROTEIN"/>
    <property type="match status" value="1"/>
</dbReference>
<keyword evidence="3" id="KW-1185">Reference proteome</keyword>
<dbReference type="KEGG" id="rub:GBA63_12120"/>
<dbReference type="EMBL" id="CP045119">
    <property type="protein sequence ID" value="QIN83299.1"/>
    <property type="molecule type" value="Genomic_DNA"/>
</dbReference>
<dbReference type="Proteomes" id="UP000501452">
    <property type="component" value="Chromosome"/>
</dbReference>
<feature type="transmembrane region" description="Helical" evidence="1">
    <location>
        <begin position="111"/>
        <end position="129"/>
    </location>
</feature>
<feature type="transmembrane region" description="Helical" evidence="1">
    <location>
        <begin position="201"/>
        <end position="222"/>
    </location>
</feature>
<proteinExistence type="predicted"/>
<organism evidence="2 3">
    <name type="scientific">Rubrobacter tropicus</name>
    <dbReference type="NCBI Taxonomy" id="2653851"/>
    <lineage>
        <taxon>Bacteria</taxon>
        <taxon>Bacillati</taxon>
        <taxon>Actinomycetota</taxon>
        <taxon>Rubrobacteria</taxon>
        <taxon>Rubrobacterales</taxon>
        <taxon>Rubrobacteraceae</taxon>
        <taxon>Rubrobacter</taxon>
    </lineage>
</organism>
<keyword evidence="1" id="KW-0812">Transmembrane</keyword>
<feature type="transmembrane region" description="Helical" evidence="1">
    <location>
        <begin position="333"/>
        <end position="352"/>
    </location>
</feature>
<reference evidence="2 3" key="1">
    <citation type="submission" date="2019-10" db="EMBL/GenBank/DDBJ databases">
        <title>Rubrobacter sp nov SCSIO 52090 isolated from a deep-sea sediment in the South China Sea.</title>
        <authorList>
            <person name="Chen R.W."/>
        </authorList>
    </citation>
    <scope>NUCLEOTIDE SEQUENCE [LARGE SCALE GENOMIC DNA]</scope>
    <source>
        <strain evidence="2 3">SCSIO 52909</strain>
    </source>
</reference>
<evidence type="ECO:0000313" key="3">
    <source>
        <dbReference type="Proteomes" id="UP000501452"/>
    </source>
</evidence>
<feature type="transmembrane region" description="Helical" evidence="1">
    <location>
        <begin position="141"/>
        <end position="161"/>
    </location>
</feature>
<feature type="transmembrane region" description="Helical" evidence="1">
    <location>
        <begin position="228"/>
        <end position="247"/>
    </location>
</feature>
<name>A0A6G8QA19_9ACTN</name>
<evidence type="ECO:0000313" key="2">
    <source>
        <dbReference type="EMBL" id="QIN83299.1"/>
    </source>
</evidence>
<protein>
    <submittedName>
        <fullName evidence="2">Low temperature requirement protein A</fullName>
    </submittedName>
</protein>
<dbReference type="RefSeq" id="WP_166176452.1">
    <property type="nucleotide sequence ID" value="NZ_CP045119.1"/>
</dbReference>
<evidence type="ECO:0000256" key="1">
    <source>
        <dbReference type="SAM" id="Phobius"/>
    </source>
</evidence>
<feature type="transmembrane region" description="Helical" evidence="1">
    <location>
        <begin position="274"/>
        <end position="292"/>
    </location>
</feature>
<keyword evidence="1" id="KW-1133">Transmembrane helix</keyword>
<dbReference type="AlphaFoldDB" id="A0A6G8QA19"/>
<dbReference type="InterPro" id="IPR010640">
    <property type="entry name" value="Low_temperature_requirement_A"/>
</dbReference>
<feature type="transmembrane region" description="Helical" evidence="1">
    <location>
        <begin position="304"/>
        <end position="321"/>
    </location>
</feature>
<keyword evidence="1" id="KW-0472">Membrane</keyword>
<sequence>MHVSDQGGLLRARGENEERVTPLELFFDLVFVFALTQVTGFLVDHLTWLGMLQAAALLTVLWSSWASYSWLTNAVPAEEAIPARLVIFAAMAAMFMASLAVPGAFDDYGVLFGSTYFVVQLLHQLLYALATGGDPEQHRAVLRLAPGLLVGPTLLVVAGFLDGLAQGALWAAALAVGYGVAFVRSVSGFRVHAGHFAERHGLIIIIALGESIVAVGVGASGVGLGAGVLLASGLGIVLAAALWWAYFDLARLSAERRLSAARGEGRVRLARDSYSYLHLPMVAGIVFAALGIEQTLAHVGDPLGTIPAVALCGGVALYLLGHNAFRLRAEGSVGVPRLVVTILCCVLILVAVSVPSLITFAVLTVLLCGLAAFETATSREFRRELRAR</sequence>
<feature type="transmembrane region" description="Helical" evidence="1">
    <location>
        <begin position="48"/>
        <end position="71"/>
    </location>
</feature>
<feature type="transmembrane region" description="Helical" evidence="1">
    <location>
        <begin position="83"/>
        <end position="105"/>
    </location>
</feature>
<dbReference type="PANTHER" id="PTHR36840:SF1">
    <property type="entry name" value="BLL5714 PROTEIN"/>
    <property type="match status" value="1"/>
</dbReference>
<dbReference type="Pfam" id="PF06772">
    <property type="entry name" value="LtrA"/>
    <property type="match status" value="1"/>
</dbReference>